<comment type="caution">
    <text evidence="1">The sequence shown here is derived from an EMBL/GenBank/DDBJ whole genome shotgun (WGS) entry which is preliminary data.</text>
</comment>
<dbReference type="GO" id="GO:0016787">
    <property type="term" value="F:hydrolase activity"/>
    <property type="evidence" value="ECO:0007669"/>
    <property type="project" value="UniProtKB-KW"/>
</dbReference>
<evidence type="ECO:0000313" key="1">
    <source>
        <dbReference type="EMBL" id="OXG17102.1"/>
    </source>
</evidence>
<dbReference type="AlphaFoldDB" id="A0A854Q879"/>
<proteinExistence type="predicted"/>
<gene>
    <name evidence="1" type="ORF">C361_04814</name>
</gene>
<protein>
    <submittedName>
        <fullName evidence="1">Ubiquitin carboxyl-terminal hydrolase 48</fullName>
    </submittedName>
</protein>
<name>A0A854Q879_CRYNE</name>
<accession>A0A854Q879</accession>
<dbReference type="Proteomes" id="UP000199727">
    <property type="component" value="Unassembled WGS sequence"/>
</dbReference>
<reference evidence="1 2" key="1">
    <citation type="submission" date="2017-06" db="EMBL/GenBank/DDBJ databases">
        <title>Global population genomics of the pathogenic fungus Cryptococcus neoformans var. grubii.</title>
        <authorList>
            <person name="Cuomo C."/>
            <person name="Litvintseva A."/>
            <person name="Chen Y."/>
            <person name="Young S."/>
            <person name="Zeng Q."/>
            <person name="Chapman S."/>
            <person name="Gujja S."/>
            <person name="Saif S."/>
            <person name="Birren B."/>
        </authorList>
    </citation>
    <scope>NUCLEOTIDE SEQUENCE [LARGE SCALE GENOMIC DNA]</scope>
    <source>
        <strain evidence="1 2">Tu259-1</strain>
    </source>
</reference>
<dbReference type="OrthoDB" id="2576462at2759"/>
<organism evidence="1 2">
    <name type="scientific">Cryptococcus neoformans Tu259-1</name>
    <dbReference type="NCBI Taxonomy" id="1230072"/>
    <lineage>
        <taxon>Eukaryota</taxon>
        <taxon>Fungi</taxon>
        <taxon>Dikarya</taxon>
        <taxon>Basidiomycota</taxon>
        <taxon>Agaricomycotina</taxon>
        <taxon>Tremellomycetes</taxon>
        <taxon>Tremellales</taxon>
        <taxon>Cryptococcaceae</taxon>
        <taxon>Cryptococcus</taxon>
        <taxon>Cryptococcus neoformans species complex</taxon>
    </lineage>
</organism>
<dbReference type="EMBL" id="AMKT01000066">
    <property type="protein sequence ID" value="OXG17102.1"/>
    <property type="molecule type" value="Genomic_DNA"/>
</dbReference>
<feature type="non-terminal residue" evidence="1">
    <location>
        <position position="1"/>
    </location>
</feature>
<evidence type="ECO:0000313" key="2">
    <source>
        <dbReference type="Proteomes" id="UP000199727"/>
    </source>
</evidence>
<keyword evidence="1" id="KW-0378">Hydrolase</keyword>
<sequence length="189" mass="21088">TTVITHGYAPRGIVLPKASHVLVFTGPLNDASTVLHHADHLHNLLCTYSLLTPLDDPQQEENWRVSILEVTNNSVECAGLLAWVDNVGRMMETDGESNWDAWVAAFKDAALPLEWAVSEQRSLHRLQFATAHDWAAFDAQATQHRRNLMGTDRYPSDAQMALVYCAACPDSLYPCVKMKWAYKSGSLHV</sequence>